<evidence type="ECO:0000256" key="3">
    <source>
        <dbReference type="HAMAP-Rule" id="MF_01113"/>
    </source>
</evidence>
<keyword evidence="2 3" id="KW-0548">Nucleotidyltransferase</keyword>
<proteinExistence type="inferred from homology"/>
<dbReference type="GO" id="GO:0003887">
    <property type="term" value="F:DNA-directed DNA polymerase activity"/>
    <property type="evidence" value="ECO:0007669"/>
    <property type="project" value="UniProtKB-UniRule"/>
</dbReference>
<dbReference type="HAMAP" id="MF_01113">
    <property type="entry name" value="DNApol_IV"/>
    <property type="match status" value="1"/>
</dbReference>
<evidence type="ECO:0000256" key="1">
    <source>
        <dbReference type="ARBA" id="ARBA00010945"/>
    </source>
</evidence>
<dbReference type="GO" id="GO:0009432">
    <property type="term" value="P:SOS response"/>
    <property type="evidence" value="ECO:0007669"/>
    <property type="project" value="TreeGrafter"/>
</dbReference>
<keyword evidence="3" id="KW-0235">DNA replication</keyword>
<accession>A0AA96LLG4</accession>
<dbReference type="CDD" id="cd03586">
    <property type="entry name" value="PolY_Pol_IV_kappa"/>
    <property type="match status" value="1"/>
</dbReference>
<keyword evidence="3" id="KW-0515">Mutator protein</keyword>
<reference evidence="6" key="1">
    <citation type="submission" date="2022-02" db="EMBL/GenBank/DDBJ databases">
        <title>Paenibacillus sp. MBLB1832 Whole Genome Shotgun Sequencing.</title>
        <authorList>
            <person name="Hwang C.Y."/>
            <person name="Cho E.-S."/>
            <person name="Seo M.-J."/>
        </authorList>
    </citation>
    <scope>NUCLEOTIDE SEQUENCE</scope>
    <source>
        <strain evidence="6">MBLB1832</strain>
    </source>
</reference>
<dbReference type="GO" id="GO:0006261">
    <property type="term" value="P:DNA-templated DNA replication"/>
    <property type="evidence" value="ECO:0007669"/>
    <property type="project" value="UniProtKB-UniRule"/>
</dbReference>
<dbReference type="PROSITE" id="PS50173">
    <property type="entry name" value="UMUC"/>
    <property type="match status" value="1"/>
</dbReference>
<comment type="subcellular location">
    <subcellularLocation>
        <location evidence="3">Cytoplasm</location>
    </subcellularLocation>
</comment>
<dbReference type="AlphaFoldDB" id="A0AA96LLG4"/>
<dbReference type="NCBIfam" id="NF002677">
    <property type="entry name" value="PRK02406.1"/>
    <property type="match status" value="1"/>
</dbReference>
<evidence type="ECO:0000313" key="6">
    <source>
        <dbReference type="EMBL" id="WNR43178.1"/>
    </source>
</evidence>
<dbReference type="InterPro" id="IPR001126">
    <property type="entry name" value="UmuC"/>
</dbReference>
<dbReference type="Gene3D" id="1.10.150.20">
    <property type="entry name" value="5' to 3' exonuclease, C-terminal subdomain"/>
    <property type="match status" value="1"/>
</dbReference>
<feature type="site" description="Substrate discrimination" evidence="3">
    <location>
        <position position="24"/>
    </location>
</feature>
<dbReference type="InterPro" id="IPR050116">
    <property type="entry name" value="DNA_polymerase-Y"/>
</dbReference>
<dbReference type="InterPro" id="IPR043502">
    <property type="entry name" value="DNA/RNA_pol_sf"/>
</dbReference>
<dbReference type="PANTHER" id="PTHR11076">
    <property type="entry name" value="DNA REPAIR POLYMERASE UMUC / TRANSFERASE FAMILY MEMBER"/>
    <property type="match status" value="1"/>
</dbReference>
<comment type="cofactor">
    <cofactor evidence="3">
        <name>Mg(2+)</name>
        <dbReference type="ChEBI" id="CHEBI:18420"/>
    </cofactor>
    <text evidence="3">Binds 2 magnesium ions per subunit.</text>
</comment>
<dbReference type="Pfam" id="PF00817">
    <property type="entry name" value="IMS"/>
    <property type="match status" value="1"/>
</dbReference>
<dbReference type="Gene3D" id="3.40.1170.60">
    <property type="match status" value="1"/>
</dbReference>
<dbReference type="GO" id="GO:0003684">
    <property type="term" value="F:damaged DNA binding"/>
    <property type="evidence" value="ECO:0007669"/>
    <property type="project" value="InterPro"/>
</dbReference>
<dbReference type="GO" id="GO:0042276">
    <property type="term" value="P:error-prone translesion synthesis"/>
    <property type="evidence" value="ECO:0007669"/>
    <property type="project" value="TreeGrafter"/>
</dbReference>
<comment type="function">
    <text evidence="3">Poorly processive, error-prone DNA polymerase involved in untargeted mutagenesis. Copies undamaged DNA at stalled replication forks, which arise in vivo from mismatched or misaligned primer ends. These misaligned primers can be extended by PolIV. Exhibits no 3'-5' exonuclease (proofreading) activity. May be involved in translesional synthesis, in conjunction with the beta clamp from PolIII.</text>
</comment>
<feature type="binding site" evidence="3">
    <location>
        <position position="19"/>
    </location>
    <ligand>
        <name>Mg(2+)</name>
        <dbReference type="ChEBI" id="CHEBI:18420"/>
    </ligand>
</feature>
<dbReference type="PANTHER" id="PTHR11076:SF33">
    <property type="entry name" value="DNA POLYMERASE KAPPA"/>
    <property type="match status" value="1"/>
</dbReference>
<dbReference type="GO" id="GO:0000287">
    <property type="term" value="F:magnesium ion binding"/>
    <property type="evidence" value="ECO:0007669"/>
    <property type="project" value="UniProtKB-UniRule"/>
</dbReference>
<dbReference type="Gene3D" id="3.30.1490.100">
    <property type="entry name" value="DNA polymerase, Y-family, little finger domain"/>
    <property type="match status" value="1"/>
</dbReference>
<dbReference type="EMBL" id="CP130319">
    <property type="protein sequence ID" value="WNR43178.1"/>
    <property type="molecule type" value="Genomic_DNA"/>
</dbReference>
<dbReference type="Pfam" id="PF11799">
    <property type="entry name" value="IMS_C"/>
    <property type="match status" value="1"/>
</dbReference>
<feature type="region of interest" description="Disordered" evidence="4">
    <location>
        <begin position="238"/>
        <end position="264"/>
    </location>
</feature>
<dbReference type="NCBIfam" id="NF002492">
    <property type="entry name" value="PRK01810.1"/>
    <property type="match status" value="1"/>
</dbReference>
<keyword evidence="3" id="KW-0238">DNA-binding</keyword>
<dbReference type="NCBIfam" id="NF002848">
    <property type="entry name" value="PRK03103.1"/>
    <property type="match status" value="1"/>
</dbReference>
<dbReference type="GO" id="GO:0005829">
    <property type="term" value="C:cytosol"/>
    <property type="evidence" value="ECO:0007669"/>
    <property type="project" value="TreeGrafter"/>
</dbReference>
<keyword evidence="3" id="KW-0227">DNA damage</keyword>
<keyword evidence="3" id="KW-0234">DNA repair</keyword>
<dbReference type="RefSeq" id="WP_314797208.1">
    <property type="nucleotide sequence ID" value="NZ_CP130319.1"/>
</dbReference>
<keyword evidence="3" id="KW-0460">Magnesium</keyword>
<sequence>MESVNHHYPKQGRVILHIDMNAFYCSVHEAVEPDLYKGKPIAVAGSVELRKGIIVTSSYAARRLGIKTGMQVRQAMKLCPDLILIRPDFDLYRNFSRRFMGIVYGYSPLVESMSIDECFVDITGSKQFGTPIEIANSIQLKIMKELGLPCSIGVAPNKLLAKMGSDMKKPNGITVLRLRDVPAVFWDKPCHYLYGIGKKTAEKLTRLGIHTLGQLAAGDETLLSKHFGVLGAHLKRSANGIDTSPVNPEHEQSKSIGHTTTLPRDYTDRHEIHRVMLNLADQVARRLRKQELMTSTIQITIRDPEMRTITRSLTLGTPTEHMDDIYRTACQLYDHHWEEGNPVRLLGITLQSLTAKEESYVQLDLFDYEKQPRRENLNRVMDGLRDKFGENVILTAGMMSDDPSSLIRNHKVRGTSLQMDHLRNNPLHKEGGEG</sequence>
<comment type="similarity">
    <text evidence="1 3">Belongs to the DNA polymerase type-Y family.</text>
</comment>
<dbReference type="Gene3D" id="3.30.70.270">
    <property type="match status" value="1"/>
</dbReference>
<dbReference type="InterPro" id="IPR017961">
    <property type="entry name" value="DNA_pol_Y-fam_little_finger"/>
</dbReference>
<dbReference type="SUPFAM" id="SSF100879">
    <property type="entry name" value="Lesion bypass DNA polymerase (Y-family), little finger domain"/>
    <property type="match status" value="1"/>
</dbReference>
<comment type="catalytic activity">
    <reaction evidence="3">
        <text>DNA(n) + a 2'-deoxyribonucleoside 5'-triphosphate = DNA(n+1) + diphosphate</text>
        <dbReference type="Rhea" id="RHEA:22508"/>
        <dbReference type="Rhea" id="RHEA-COMP:17339"/>
        <dbReference type="Rhea" id="RHEA-COMP:17340"/>
        <dbReference type="ChEBI" id="CHEBI:33019"/>
        <dbReference type="ChEBI" id="CHEBI:61560"/>
        <dbReference type="ChEBI" id="CHEBI:173112"/>
        <dbReference type="EC" id="2.7.7.7"/>
    </reaction>
</comment>
<feature type="binding site" evidence="3">
    <location>
        <position position="116"/>
    </location>
    <ligand>
        <name>Mg(2+)</name>
        <dbReference type="ChEBI" id="CHEBI:18420"/>
    </ligand>
</feature>
<feature type="domain" description="UmuC" evidence="5">
    <location>
        <begin position="15"/>
        <end position="197"/>
    </location>
</feature>
<dbReference type="GO" id="GO:0006281">
    <property type="term" value="P:DNA repair"/>
    <property type="evidence" value="ECO:0007669"/>
    <property type="project" value="UniProtKB-UniRule"/>
</dbReference>
<keyword evidence="3" id="KW-0479">Metal-binding</keyword>
<dbReference type="EC" id="2.7.7.7" evidence="3"/>
<dbReference type="InterPro" id="IPR022880">
    <property type="entry name" value="DNApol_IV"/>
</dbReference>
<feature type="active site" evidence="3">
    <location>
        <position position="117"/>
    </location>
</feature>
<dbReference type="InterPro" id="IPR036775">
    <property type="entry name" value="DNA_pol_Y-fam_lit_finger_sf"/>
</dbReference>
<evidence type="ECO:0000259" key="5">
    <source>
        <dbReference type="PROSITE" id="PS50173"/>
    </source>
</evidence>
<protein>
    <recommendedName>
        <fullName evidence="3">DNA polymerase IV</fullName>
        <shortName evidence="3">Pol IV</shortName>
        <ecNumber evidence="3">2.7.7.7</ecNumber>
    </recommendedName>
</protein>
<dbReference type="SUPFAM" id="SSF56672">
    <property type="entry name" value="DNA/RNA polymerases"/>
    <property type="match status" value="1"/>
</dbReference>
<keyword evidence="3 6" id="KW-0808">Transferase</keyword>
<name>A0AA96LLG4_9BACL</name>
<keyword evidence="3" id="KW-0239">DNA-directed DNA polymerase</keyword>
<dbReference type="Proteomes" id="UP001304650">
    <property type="component" value="Chromosome"/>
</dbReference>
<dbReference type="KEGG" id="proo:MJB10_18950"/>
<keyword evidence="7" id="KW-1185">Reference proteome</keyword>
<organism evidence="6 7">
    <name type="scientific">Paenibacillus roseopurpureus</name>
    <dbReference type="NCBI Taxonomy" id="2918901"/>
    <lineage>
        <taxon>Bacteria</taxon>
        <taxon>Bacillati</taxon>
        <taxon>Bacillota</taxon>
        <taxon>Bacilli</taxon>
        <taxon>Bacillales</taxon>
        <taxon>Paenibacillaceae</taxon>
        <taxon>Paenibacillus</taxon>
    </lineage>
</organism>
<gene>
    <name evidence="3" type="primary">dinB</name>
    <name evidence="6" type="ORF">MJB10_18950</name>
</gene>
<comment type="subunit">
    <text evidence="3">Monomer.</text>
</comment>
<evidence type="ECO:0000256" key="4">
    <source>
        <dbReference type="SAM" id="MobiDB-lite"/>
    </source>
</evidence>
<keyword evidence="3" id="KW-0963">Cytoplasm</keyword>
<evidence type="ECO:0000313" key="7">
    <source>
        <dbReference type="Proteomes" id="UP001304650"/>
    </source>
</evidence>
<dbReference type="InterPro" id="IPR043128">
    <property type="entry name" value="Rev_trsase/Diguanyl_cyclase"/>
</dbReference>
<evidence type="ECO:0000256" key="2">
    <source>
        <dbReference type="ARBA" id="ARBA00022695"/>
    </source>
</evidence>